<evidence type="ECO:0000313" key="9">
    <source>
        <dbReference type="Proteomes" id="UP000589036"/>
    </source>
</evidence>
<name>A0A852U5C6_9ACTN</name>
<comment type="caution">
    <text evidence="8">The sequence shown here is derived from an EMBL/GenBank/DDBJ whole genome shotgun (WGS) entry which is preliminary data.</text>
</comment>
<dbReference type="InterPro" id="IPR037294">
    <property type="entry name" value="ABC_BtuC-like"/>
</dbReference>
<dbReference type="Proteomes" id="UP000589036">
    <property type="component" value="Unassembled WGS sequence"/>
</dbReference>
<dbReference type="GO" id="GO:0055085">
    <property type="term" value="P:transmembrane transport"/>
    <property type="evidence" value="ECO:0007669"/>
    <property type="project" value="InterPro"/>
</dbReference>
<organism evidence="8 9">
    <name type="scientific">Spinactinospora alkalitolerans</name>
    <dbReference type="NCBI Taxonomy" id="687207"/>
    <lineage>
        <taxon>Bacteria</taxon>
        <taxon>Bacillati</taxon>
        <taxon>Actinomycetota</taxon>
        <taxon>Actinomycetes</taxon>
        <taxon>Streptosporangiales</taxon>
        <taxon>Nocardiopsidaceae</taxon>
        <taxon>Spinactinospora</taxon>
    </lineage>
</organism>
<dbReference type="InterPro" id="IPR001626">
    <property type="entry name" value="ABC_TroCD"/>
</dbReference>
<evidence type="ECO:0000256" key="4">
    <source>
        <dbReference type="ARBA" id="ARBA00022989"/>
    </source>
</evidence>
<keyword evidence="9" id="KW-1185">Reference proteome</keyword>
<dbReference type="Gene3D" id="1.10.3470.10">
    <property type="entry name" value="ABC transporter involved in vitamin B12 uptake, BtuC"/>
    <property type="match status" value="1"/>
</dbReference>
<evidence type="ECO:0000256" key="6">
    <source>
        <dbReference type="RuleBase" id="RU003943"/>
    </source>
</evidence>
<dbReference type="SUPFAM" id="SSF81345">
    <property type="entry name" value="ABC transporter involved in vitamin B12 uptake, BtuC"/>
    <property type="match status" value="1"/>
</dbReference>
<feature type="transmembrane region" description="Helical" evidence="7">
    <location>
        <begin position="62"/>
        <end position="92"/>
    </location>
</feature>
<evidence type="ECO:0000256" key="5">
    <source>
        <dbReference type="ARBA" id="ARBA00023136"/>
    </source>
</evidence>
<proteinExistence type="inferred from homology"/>
<evidence type="ECO:0000313" key="8">
    <source>
        <dbReference type="EMBL" id="NYE50765.1"/>
    </source>
</evidence>
<protein>
    <submittedName>
        <fullName evidence="8">Zinc/manganese transport system permease protein</fullName>
    </submittedName>
</protein>
<keyword evidence="6" id="KW-0813">Transport</keyword>
<evidence type="ECO:0000256" key="3">
    <source>
        <dbReference type="ARBA" id="ARBA00022692"/>
    </source>
</evidence>
<comment type="similarity">
    <text evidence="2 6">Belongs to the ABC-3 integral membrane protein family.</text>
</comment>
<dbReference type="GO" id="GO:0043190">
    <property type="term" value="C:ATP-binding cassette (ABC) transporter complex"/>
    <property type="evidence" value="ECO:0007669"/>
    <property type="project" value="InterPro"/>
</dbReference>
<feature type="transmembrane region" description="Helical" evidence="7">
    <location>
        <begin position="29"/>
        <end position="50"/>
    </location>
</feature>
<sequence>MTALNELARGLFDVQQTLDLVQYPFVQQALLASLVLGLVAGALTPLIVARRMAFAVHGTAELAFTGAAAALLLGVGVGLGAIVGAVLAALLLGLLGNREGERDSVIGAILAFGLGLGVLFLWLYPGRAANKFGLLVGQIVGVDTTDVLLLGGAALAVLLVLAVVYRPLLFASLDPQVATARGVPVRFLGPLFAVLVGVATALGVQTVGALLVLAVMVTPGAAAARVTASPVLATLLAVVFAEVALVGGILLSLAPGAPISGFVTAISFAIYLACRLVGAARSRSARRSGAEREPVEPEPAAA</sequence>
<feature type="transmembrane region" description="Helical" evidence="7">
    <location>
        <begin position="104"/>
        <end position="124"/>
    </location>
</feature>
<dbReference type="AlphaFoldDB" id="A0A852U5C6"/>
<evidence type="ECO:0000256" key="1">
    <source>
        <dbReference type="ARBA" id="ARBA00004141"/>
    </source>
</evidence>
<evidence type="ECO:0000256" key="7">
    <source>
        <dbReference type="SAM" id="Phobius"/>
    </source>
</evidence>
<gene>
    <name evidence="8" type="ORF">HDA32_005885</name>
</gene>
<dbReference type="PANTHER" id="PTHR30477">
    <property type="entry name" value="ABC-TRANSPORTER METAL-BINDING PROTEIN"/>
    <property type="match status" value="1"/>
</dbReference>
<keyword evidence="3 6" id="KW-0812">Transmembrane</keyword>
<dbReference type="Pfam" id="PF00950">
    <property type="entry name" value="ABC-3"/>
    <property type="match status" value="1"/>
</dbReference>
<feature type="transmembrane region" description="Helical" evidence="7">
    <location>
        <begin position="191"/>
        <end position="218"/>
    </location>
</feature>
<dbReference type="PANTHER" id="PTHR30477:SF21">
    <property type="entry name" value="ABC-3 PROTEIN"/>
    <property type="match status" value="1"/>
</dbReference>
<reference evidence="8 9" key="1">
    <citation type="submission" date="2020-07" db="EMBL/GenBank/DDBJ databases">
        <title>Sequencing the genomes of 1000 actinobacteria strains.</title>
        <authorList>
            <person name="Klenk H.-P."/>
        </authorList>
    </citation>
    <scope>NUCLEOTIDE SEQUENCE [LARGE SCALE GENOMIC DNA]</scope>
    <source>
        <strain evidence="8 9">CXB654</strain>
    </source>
</reference>
<feature type="transmembrane region" description="Helical" evidence="7">
    <location>
        <begin position="145"/>
        <end position="165"/>
    </location>
</feature>
<accession>A0A852U5C6</accession>
<comment type="subcellular location">
    <subcellularLocation>
        <location evidence="6">Cell membrane</location>
        <topology evidence="6">Multi-pass membrane protein</topology>
    </subcellularLocation>
    <subcellularLocation>
        <location evidence="1">Membrane</location>
        <topology evidence="1">Multi-pass membrane protein</topology>
    </subcellularLocation>
</comment>
<dbReference type="EMBL" id="JACCCC010000001">
    <property type="protein sequence ID" value="NYE50765.1"/>
    <property type="molecule type" value="Genomic_DNA"/>
</dbReference>
<feature type="transmembrane region" description="Helical" evidence="7">
    <location>
        <begin position="230"/>
        <end position="253"/>
    </location>
</feature>
<evidence type="ECO:0000256" key="2">
    <source>
        <dbReference type="ARBA" id="ARBA00008034"/>
    </source>
</evidence>
<dbReference type="RefSeq" id="WP_218882646.1">
    <property type="nucleotide sequence ID" value="NZ_BAAAYY010000045.1"/>
</dbReference>
<keyword evidence="5 7" id="KW-0472">Membrane</keyword>
<keyword evidence="4 7" id="KW-1133">Transmembrane helix</keyword>
<feature type="transmembrane region" description="Helical" evidence="7">
    <location>
        <begin position="259"/>
        <end position="278"/>
    </location>
</feature>